<organism evidence="1 2">
    <name type="scientific">Mycolicibacterium rutilum</name>
    <name type="common">Mycobacterium rutilum</name>
    <dbReference type="NCBI Taxonomy" id="370526"/>
    <lineage>
        <taxon>Bacteria</taxon>
        <taxon>Bacillati</taxon>
        <taxon>Actinomycetota</taxon>
        <taxon>Actinomycetes</taxon>
        <taxon>Mycobacteriales</taxon>
        <taxon>Mycobacteriaceae</taxon>
        <taxon>Mycolicibacterium</taxon>
    </lineage>
</organism>
<evidence type="ECO:0008006" key="3">
    <source>
        <dbReference type="Google" id="ProtNLM"/>
    </source>
</evidence>
<dbReference type="InterPro" id="IPR023213">
    <property type="entry name" value="CAT-like_dom_sf"/>
</dbReference>
<dbReference type="Gene3D" id="3.30.559.10">
    <property type="entry name" value="Chloramphenicol acetyltransferase-like domain"/>
    <property type="match status" value="1"/>
</dbReference>
<proteinExistence type="predicted"/>
<protein>
    <recommendedName>
        <fullName evidence="3">Fatty acyl-AMP ligase FadD28 and polyketide synthase</fullName>
    </recommendedName>
</protein>
<evidence type="ECO:0000313" key="1">
    <source>
        <dbReference type="EMBL" id="SEH65951.1"/>
    </source>
</evidence>
<dbReference type="SUPFAM" id="SSF52777">
    <property type="entry name" value="CoA-dependent acyltransferases"/>
    <property type="match status" value="1"/>
</dbReference>
<accession>A0A1H6JY71</accession>
<keyword evidence="2" id="KW-1185">Reference proteome</keyword>
<dbReference type="AlphaFoldDB" id="A0A1H6JY71"/>
<name>A0A1H6JY71_MYCRU</name>
<sequence>MTPDPTLDNRLAFMDQAGFALERATGIVKLMQMVWIYDRPVDLDGVRRFHRNFGFGLPGRRIEKSPLPFGRPRWVASLGPVAPLDIAKTPRPRSEVTDWLDERAALPVDVEHGPGWHIGVLPLTDGGSAVTLVGSHCLGDGVAALLSVVEATVAARRDIGYPPPYSRTGFRGALTDLRDTVRTLPQTGRTVAAAARLGLRMREEPTAEQPVAAAPKPAVTAGDETVTIPAVNLFVDLAEWDAAATSRNGNSYSLLAGVAARLGVLMGRQRRDGTVGLLIALNDRTTLDDTRAQAMVFAQLGIDPAPVTGDLTEARIALRQAIKKAREEPDETLQLLPLVPFVPRRVLSKVADVFFGSGDDLPVSCSNLGDLEPLAGRVDGTDADYVMLRGVDQGVRRSVIERAGGQLVVVAGRINGKISICVVGYQCGAENTKNRLRELARQAVEEFGLSAEVL</sequence>
<dbReference type="Proteomes" id="UP000182915">
    <property type="component" value="Chromosome I"/>
</dbReference>
<reference evidence="2" key="1">
    <citation type="submission" date="2016-10" db="EMBL/GenBank/DDBJ databases">
        <authorList>
            <person name="Varghese N."/>
            <person name="Submissions S."/>
        </authorList>
    </citation>
    <scope>NUCLEOTIDE SEQUENCE [LARGE SCALE GENOMIC DNA]</scope>
    <source>
        <strain evidence="2">DSM 45405</strain>
    </source>
</reference>
<dbReference type="STRING" id="370526.SAMN04489835_2561"/>
<dbReference type="EMBL" id="LT629971">
    <property type="protein sequence ID" value="SEH65951.1"/>
    <property type="molecule type" value="Genomic_DNA"/>
</dbReference>
<gene>
    <name evidence="1" type="ORF">SAMN04489835_2561</name>
</gene>
<dbReference type="RefSeq" id="WP_235632248.1">
    <property type="nucleotide sequence ID" value="NZ_LT629971.1"/>
</dbReference>
<evidence type="ECO:0000313" key="2">
    <source>
        <dbReference type="Proteomes" id="UP000182915"/>
    </source>
</evidence>